<comment type="caution">
    <text evidence="6">The sequence shown here is derived from an EMBL/GenBank/DDBJ whole genome shotgun (WGS) entry which is preliminary data.</text>
</comment>
<evidence type="ECO:0000259" key="5">
    <source>
        <dbReference type="PROSITE" id="PS50887"/>
    </source>
</evidence>
<evidence type="ECO:0000259" key="3">
    <source>
        <dbReference type="PROSITE" id="PS50112"/>
    </source>
</evidence>
<evidence type="ECO:0000259" key="4">
    <source>
        <dbReference type="PROSITE" id="PS50113"/>
    </source>
</evidence>
<evidence type="ECO:0000313" key="6">
    <source>
        <dbReference type="EMBL" id="MBB5203062.1"/>
    </source>
</evidence>
<dbReference type="GO" id="GO:0043709">
    <property type="term" value="P:cell adhesion involved in single-species biofilm formation"/>
    <property type="evidence" value="ECO:0007669"/>
    <property type="project" value="TreeGrafter"/>
</dbReference>
<dbReference type="EMBL" id="JACHHO010000001">
    <property type="protein sequence ID" value="MBB5203062.1"/>
    <property type="molecule type" value="Genomic_DNA"/>
</dbReference>
<dbReference type="SMART" id="SM00091">
    <property type="entry name" value="PAS"/>
    <property type="match status" value="2"/>
</dbReference>
<dbReference type="Pfam" id="PF00990">
    <property type="entry name" value="GGDEF"/>
    <property type="match status" value="1"/>
</dbReference>
<dbReference type="GO" id="GO:0052621">
    <property type="term" value="F:diguanylate cyclase activity"/>
    <property type="evidence" value="ECO:0007669"/>
    <property type="project" value="UniProtKB-EC"/>
</dbReference>
<reference evidence="6 7" key="1">
    <citation type="submission" date="2020-08" db="EMBL/GenBank/DDBJ databases">
        <title>Genomic Encyclopedia of Type Strains, Phase IV (KMG-IV): sequencing the most valuable type-strain genomes for metagenomic binning, comparative biology and taxonomic classification.</title>
        <authorList>
            <person name="Goeker M."/>
        </authorList>
    </citation>
    <scope>NUCLEOTIDE SEQUENCE [LARGE SCALE GENOMIC DNA]</scope>
    <source>
        <strain evidence="6 7">DSM 23958</strain>
    </source>
</reference>
<comment type="catalytic activity">
    <reaction evidence="2">
        <text>2 GTP = 3',3'-c-di-GMP + 2 diphosphate</text>
        <dbReference type="Rhea" id="RHEA:24898"/>
        <dbReference type="ChEBI" id="CHEBI:33019"/>
        <dbReference type="ChEBI" id="CHEBI:37565"/>
        <dbReference type="ChEBI" id="CHEBI:58805"/>
        <dbReference type="EC" id="2.7.7.65"/>
    </reaction>
</comment>
<proteinExistence type="predicted"/>
<dbReference type="GO" id="GO:1902201">
    <property type="term" value="P:negative regulation of bacterial-type flagellum-dependent cell motility"/>
    <property type="evidence" value="ECO:0007669"/>
    <property type="project" value="TreeGrafter"/>
</dbReference>
<accession>A0A840S0M2</accession>
<sequence length="426" mass="47600">MIEISASLTTPVEAFRSMGALLDAVGACIFSKDLLGRYTYVNRPMLALLGAQSVEAVLGREVGDYVDQQSADRIREHDLRVLHLGEEIEEEETNVFGATGEQRVFWTVKKPMHDAHGEVIGLCGVSTDITERKAIEAQLQEQRQLLLAVLNHIDAFVYMKDESRRYRFVNDKVAREWGIAAEEAVGKRDVEVMPLERADKFWELDQQVFAMGQPQIGEESFVGPDGRLVHHWSVKVPITYEGVPTLIGFSTDISEVVRLREQLREQAIRDALTGLFNRRHFNELAEKELARSRRHGHPTALVMLDIDHFKRINDTHGHPAGDTVLQRVAELLRAQMRLEDTPARVGGEEFALLLPRTDAAAASVLAERVRCAVREAEGLLPDGGRVTISLGVAVTQGEHKLEALYAAADAQLYRAKQSGRDRVCVV</sequence>
<dbReference type="FunFam" id="3.30.70.270:FF:000001">
    <property type="entry name" value="Diguanylate cyclase domain protein"/>
    <property type="match status" value="1"/>
</dbReference>
<feature type="domain" description="GGDEF" evidence="5">
    <location>
        <begin position="297"/>
        <end position="426"/>
    </location>
</feature>
<evidence type="ECO:0000256" key="1">
    <source>
        <dbReference type="ARBA" id="ARBA00012528"/>
    </source>
</evidence>
<dbReference type="EC" id="2.7.7.65" evidence="1"/>
<dbReference type="PROSITE" id="PS50113">
    <property type="entry name" value="PAC"/>
    <property type="match status" value="1"/>
</dbReference>
<dbReference type="Gene3D" id="3.30.450.20">
    <property type="entry name" value="PAS domain"/>
    <property type="match status" value="2"/>
</dbReference>
<dbReference type="CDD" id="cd01949">
    <property type="entry name" value="GGDEF"/>
    <property type="match status" value="1"/>
</dbReference>
<name>A0A840S0M2_9BURK</name>
<dbReference type="OrthoDB" id="9813903at2"/>
<dbReference type="SUPFAM" id="SSF55785">
    <property type="entry name" value="PYP-like sensor domain (PAS domain)"/>
    <property type="match status" value="2"/>
</dbReference>
<dbReference type="InterPro" id="IPR013656">
    <property type="entry name" value="PAS_4"/>
</dbReference>
<dbReference type="Pfam" id="PF08448">
    <property type="entry name" value="PAS_4"/>
    <property type="match status" value="2"/>
</dbReference>
<dbReference type="NCBIfam" id="TIGR00254">
    <property type="entry name" value="GGDEF"/>
    <property type="match status" value="1"/>
</dbReference>
<feature type="domain" description="PAS" evidence="3">
    <location>
        <begin position="142"/>
        <end position="190"/>
    </location>
</feature>
<dbReference type="AlphaFoldDB" id="A0A840S0M2"/>
<dbReference type="SUPFAM" id="SSF55073">
    <property type="entry name" value="Nucleotide cyclase"/>
    <property type="match status" value="1"/>
</dbReference>
<dbReference type="InterPro" id="IPR043128">
    <property type="entry name" value="Rev_trsase/Diguanyl_cyclase"/>
</dbReference>
<protein>
    <recommendedName>
        <fullName evidence="1">diguanylate cyclase</fullName>
        <ecNumber evidence="1">2.7.7.65</ecNumber>
    </recommendedName>
</protein>
<organism evidence="6 7">
    <name type="scientific">Inhella inkyongensis</name>
    <dbReference type="NCBI Taxonomy" id="392593"/>
    <lineage>
        <taxon>Bacteria</taxon>
        <taxon>Pseudomonadati</taxon>
        <taxon>Pseudomonadota</taxon>
        <taxon>Betaproteobacteria</taxon>
        <taxon>Burkholderiales</taxon>
        <taxon>Sphaerotilaceae</taxon>
        <taxon>Inhella</taxon>
    </lineage>
</organism>
<dbReference type="PROSITE" id="PS50887">
    <property type="entry name" value="GGDEF"/>
    <property type="match status" value="1"/>
</dbReference>
<dbReference type="PROSITE" id="PS50112">
    <property type="entry name" value="PAS"/>
    <property type="match status" value="2"/>
</dbReference>
<dbReference type="InterPro" id="IPR000160">
    <property type="entry name" value="GGDEF_dom"/>
</dbReference>
<dbReference type="CDD" id="cd00130">
    <property type="entry name" value="PAS"/>
    <property type="match status" value="2"/>
</dbReference>
<dbReference type="GO" id="GO:0005886">
    <property type="term" value="C:plasma membrane"/>
    <property type="evidence" value="ECO:0007669"/>
    <property type="project" value="TreeGrafter"/>
</dbReference>
<feature type="domain" description="PAC" evidence="4">
    <location>
        <begin position="89"/>
        <end position="141"/>
    </location>
</feature>
<evidence type="ECO:0000256" key="2">
    <source>
        <dbReference type="ARBA" id="ARBA00034247"/>
    </source>
</evidence>
<dbReference type="InterPro" id="IPR035965">
    <property type="entry name" value="PAS-like_dom_sf"/>
</dbReference>
<dbReference type="InterPro" id="IPR000014">
    <property type="entry name" value="PAS"/>
</dbReference>
<dbReference type="PANTHER" id="PTHR45138:SF9">
    <property type="entry name" value="DIGUANYLATE CYCLASE DGCM-RELATED"/>
    <property type="match status" value="1"/>
</dbReference>
<dbReference type="Gene3D" id="3.30.70.270">
    <property type="match status" value="1"/>
</dbReference>
<dbReference type="SMART" id="SM00267">
    <property type="entry name" value="GGDEF"/>
    <property type="match status" value="1"/>
</dbReference>
<dbReference type="InterPro" id="IPR050469">
    <property type="entry name" value="Diguanylate_Cyclase"/>
</dbReference>
<dbReference type="Proteomes" id="UP000554837">
    <property type="component" value="Unassembled WGS sequence"/>
</dbReference>
<dbReference type="InterPro" id="IPR000700">
    <property type="entry name" value="PAS-assoc_C"/>
</dbReference>
<dbReference type="RefSeq" id="WP_138857854.1">
    <property type="nucleotide sequence ID" value="NZ_CP040709.1"/>
</dbReference>
<feature type="domain" description="PAS" evidence="3">
    <location>
        <begin position="14"/>
        <end position="91"/>
    </location>
</feature>
<dbReference type="PANTHER" id="PTHR45138">
    <property type="entry name" value="REGULATORY COMPONENTS OF SENSORY TRANSDUCTION SYSTEM"/>
    <property type="match status" value="1"/>
</dbReference>
<keyword evidence="7" id="KW-1185">Reference proteome</keyword>
<evidence type="ECO:0000313" key="7">
    <source>
        <dbReference type="Proteomes" id="UP000554837"/>
    </source>
</evidence>
<dbReference type="InterPro" id="IPR029787">
    <property type="entry name" value="Nucleotide_cyclase"/>
</dbReference>
<dbReference type="NCBIfam" id="TIGR00229">
    <property type="entry name" value="sensory_box"/>
    <property type="match status" value="2"/>
</dbReference>
<gene>
    <name evidence="6" type="ORF">HNQ51_000355</name>
</gene>